<evidence type="ECO:0000256" key="5">
    <source>
        <dbReference type="ARBA" id="ARBA00023242"/>
    </source>
</evidence>
<evidence type="ECO:0000256" key="1">
    <source>
        <dbReference type="ARBA" id="ARBA00004123"/>
    </source>
</evidence>
<dbReference type="InterPro" id="IPR037869">
    <property type="entry name" value="Spp1/CFP1"/>
</dbReference>
<feature type="compositionally biased region" description="Pro residues" evidence="7">
    <location>
        <begin position="43"/>
        <end position="53"/>
    </location>
</feature>
<dbReference type="OrthoDB" id="436852at2759"/>
<keyword evidence="2" id="KW-0479">Metal-binding</keyword>
<dbReference type="AlphaFoldDB" id="A0A5C5G3M0"/>
<feature type="compositionally biased region" description="Basic residues" evidence="7">
    <location>
        <begin position="528"/>
        <end position="543"/>
    </location>
</feature>
<dbReference type="STRING" id="5288.A0A5C5G3M0"/>
<sequence>MAVDALLSGPGAAAPVPAFADNLYTPATEPGGFAPSEFELSPAAPPPPPPVPAFDPLAILDPALLAAQVRDAMGDAHPAARGASPVSATDLVADSDDESRPTTAGEPSTSRPEPVKMEQDSEVDLVGAADEAATVAALKAQSRLSATPKPRAKPSSSKGKARPAHLSSTVTSPAPSPGPSGLSHELLYDGAGSSLGSLTESSAYPTAPPMSPSSYVHPRLDPSHPRPHLPPQFETYRPPRRATIGADDDETDSDDDEDARRKERSRRAAEAARKGKNRANRAKEDDEEVDDRLYCICKELYDPERMMIACDSCEEWFHIDCVNIDDEAVSLVDLFFCPRCSAVSHTNRTTWKRACARPTCRSPAAPLSKYCTDYCGIAVAAARLTLLETERGVDPSTFWDRVAGAQRREAEVTEAPRTAEDADLPALEDLPAPERAAREADLRAKAWARQDAADAALRADLVSQLRANEARRAGLRDKLRLVQQRKAYLGIAVRRWEALCVATAAELKREGIDVGVDEEEAVNERKSGSRRKGRGGGAGKKKGPQAPTSLPTAQCGLDVRLVLDEAAWRAWVEGEGRDMLEAEERGDAQGAVSRALDNLEGVCLETRKRCDRHQGWQKLRDQDFRLEESVLDRRVRHFDTLGTALSSRLAQHDQAVAFHLAHRARTCDPSVLVPVEDFFSEQDESRERASERQQSRRRERSPSLRAGVDAAEANKVADGVEVPDEVLQYLSRAQLRELKRQGRV</sequence>
<keyword evidence="10" id="KW-1185">Reference proteome</keyword>
<feature type="region of interest" description="Disordered" evidence="7">
    <location>
        <begin position="75"/>
        <end position="284"/>
    </location>
</feature>
<dbReference type="Gene3D" id="3.30.40.10">
    <property type="entry name" value="Zinc/RING finger domain, C3HC4 (zinc finger)"/>
    <property type="match status" value="1"/>
</dbReference>
<feature type="compositionally biased region" description="Basic and acidic residues" evidence="7">
    <location>
        <begin position="683"/>
        <end position="702"/>
    </location>
</feature>
<feature type="compositionally biased region" description="Low complexity" evidence="7">
    <location>
        <begin position="128"/>
        <end position="140"/>
    </location>
</feature>
<feature type="compositionally biased region" description="Polar residues" evidence="7">
    <location>
        <begin position="194"/>
        <end position="204"/>
    </location>
</feature>
<feature type="domain" description="PHD-type" evidence="8">
    <location>
        <begin position="292"/>
        <end position="343"/>
    </location>
</feature>
<dbReference type="PROSITE" id="PS01359">
    <property type="entry name" value="ZF_PHD_1"/>
    <property type="match status" value="1"/>
</dbReference>
<feature type="compositionally biased region" description="Basic and acidic residues" evidence="7">
    <location>
        <begin position="258"/>
        <end position="273"/>
    </location>
</feature>
<dbReference type="GO" id="GO:0008270">
    <property type="term" value="F:zinc ion binding"/>
    <property type="evidence" value="ECO:0007669"/>
    <property type="project" value="UniProtKB-KW"/>
</dbReference>
<feature type="compositionally biased region" description="Acidic residues" evidence="7">
    <location>
        <begin position="246"/>
        <end position="257"/>
    </location>
</feature>
<dbReference type="GO" id="GO:0048188">
    <property type="term" value="C:Set1C/COMPASS complex"/>
    <property type="evidence" value="ECO:0007669"/>
    <property type="project" value="InterPro"/>
</dbReference>
<evidence type="ECO:0000256" key="4">
    <source>
        <dbReference type="ARBA" id="ARBA00022833"/>
    </source>
</evidence>
<dbReference type="PANTHER" id="PTHR46174">
    <property type="entry name" value="CXXC-TYPE ZINC FINGER PROTEIN 1"/>
    <property type="match status" value="1"/>
</dbReference>
<dbReference type="InterPro" id="IPR019787">
    <property type="entry name" value="Znf_PHD-finger"/>
</dbReference>
<evidence type="ECO:0000256" key="6">
    <source>
        <dbReference type="PROSITE-ProRule" id="PRU00146"/>
    </source>
</evidence>
<feature type="region of interest" description="Disordered" evidence="7">
    <location>
        <begin position="519"/>
        <end position="552"/>
    </location>
</feature>
<gene>
    <name evidence="9" type="ORF">DMC30DRAFT_388676</name>
</gene>
<dbReference type="PROSITE" id="PS50016">
    <property type="entry name" value="ZF_PHD_2"/>
    <property type="match status" value="1"/>
</dbReference>
<dbReference type="PANTHER" id="PTHR46174:SF1">
    <property type="entry name" value="CXXC-TYPE ZINC FINGER PROTEIN 1"/>
    <property type="match status" value="1"/>
</dbReference>
<dbReference type="SUPFAM" id="SSF57903">
    <property type="entry name" value="FYVE/PHD zinc finger"/>
    <property type="match status" value="1"/>
</dbReference>
<keyword evidence="5" id="KW-0539">Nucleus</keyword>
<dbReference type="SMART" id="SM00249">
    <property type="entry name" value="PHD"/>
    <property type="match status" value="1"/>
</dbReference>
<dbReference type="EMBL" id="SOZI01000008">
    <property type="protein sequence ID" value="TNY23707.1"/>
    <property type="molecule type" value="Genomic_DNA"/>
</dbReference>
<accession>A0A5C5G3M0</accession>
<evidence type="ECO:0000256" key="2">
    <source>
        <dbReference type="ARBA" id="ARBA00022723"/>
    </source>
</evidence>
<proteinExistence type="predicted"/>
<evidence type="ECO:0000313" key="10">
    <source>
        <dbReference type="Proteomes" id="UP000311382"/>
    </source>
</evidence>
<comment type="caution">
    <text evidence="9">The sequence shown here is derived from an EMBL/GenBank/DDBJ whole genome shotgun (WGS) entry which is preliminary data.</text>
</comment>
<dbReference type="InterPro" id="IPR001965">
    <property type="entry name" value="Znf_PHD"/>
</dbReference>
<dbReference type="InterPro" id="IPR013083">
    <property type="entry name" value="Znf_RING/FYVE/PHD"/>
</dbReference>
<dbReference type="GO" id="GO:0045893">
    <property type="term" value="P:positive regulation of DNA-templated transcription"/>
    <property type="evidence" value="ECO:0007669"/>
    <property type="project" value="TreeGrafter"/>
</dbReference>
<protein>
    <recommendedName>
        <fullName evidence="8">PHD-type domain-containing protein</fullName>
    </recommendedName>
</protein>
<feature type="compositionally biased region" description="Polar residues" evidence="7">
    <location>
        <begin position="101"/>
        <end position="111"/>
    </location>
</feature>
<evidence type="ECO:0000259" key="8">
    <source>
        <dbReference type="PROSITE" id="PS50016"/>
    </source>
</evidence>
<evidence type="ECO:0000313" key="9">
    <source>
        <dbReference type="EMBL" id="TNY23707.1"/>
    </source>
</evidence>
<keyword evidence="3 6" id="KW-0863">Zinc-finger</keyword>
<keyword evidence="4" id="KW-0862">Zinc</keyword>
<feature type="compositionally biased region" description="Low complexity" evidence="7">
    <location>
        <begin position="166"/>
        <end position="183"/>
    </location>
</feature>
<name>A0A5C5G3M0_9BASI</name>
<dbReference type="InterPro" id="IPR011011">
    <property type="entry name" value="Znf_FYVE_PHD"/>
</dbReference>
<reference evidence="9 10" key="1">
    <citation type="submission" date="2019-03" db="EMBL/GenBank/DDBJ databases">
        <title>Rhodosporidium diobovatum UCD-FST 08-225 genome sequencing, assembly, and annotation.</title>
        <authorList>
            <person name="Fakankun I.U."/>
            <person name="Fristensky B."/>
            <person name="Levin D.B."/>
        </authorList>
    </citation>
    <scope>NUCLEOTIDE SEQUENCE [LARGE SCALE GENOMIC DNA]</scope>
    <source>
        <strain evidence="9 10">UCD-FST 08-225</strain>
    </source>
</reference>
<evidence type="ECO:0000256" key="7">
    <source>
        <dbReference type="SAM" id="MobiDB-lite"/>
    </source>
</evidence>
<organism evidence="9 10">
    <name type="scientific">Rhodotorula diobovata</name>
    <dbReference type="NCBI Taxonomy" id="5288"/>
    <lineage>
        <taxon>Eukaryota</taxon>
        <taxon>Fungi</taxon>
        <taxon>Dikarya</taxon>
        <taxon>Basidiomycota</taxon>
        <taxon>Pucciniomycotina</taxon>
        <taxon>Microbotryomycetes</taxon>
        <taxon>Sporidiobolales</taxon>
        <taxon>Sporidiobolaceae</taxon>
        <taxon>Rhodotorula</taxon>
    </lineage>
</organism>
<dbReference type="Pfam" id="PF00628">
    <property type="entry name" value="PHD"/>
    <property type="match status" value="1"/>
</dbReference>
<evidence type="ECO:0000256" key="3">
    <source>
        <dbReference type="ARBA" id="ARBA00022771"/>
    </source>
</evidence>
<feature type="region of interest" description="Disordered" evidence="7">
    <location>
        <begin position="26"/>
        <end position="55"/>
    </location>
</feature>
<comment type="subcellular location">
    <subcellularLocation>
        <location evidence="1">Nucleus</location>
    </subcellularLocation>
</comment>
<feature type="region of interest" description="Disordered" evidence="7">
    <location>
        <begin position="682"/>
        <end position="717"/>
    </location>
</feature>
<dbReference type="Proteomes" id="UP000311382">
    <property type="component" value="Unassembled WGS sequence"/>
</dbReference>
<dbReference type="InterPro" id="IPR019786">
    <property type="entry name" value="Zinc_finger_PHD-type_CS"/>
</dbReference>